<dbReference type="PANTHER" id="PTHR43802:SF1">
    <property type="entry name" value="IP11341P-RELATED"/>
    <property type="match status" value="1"/>
</dbReference>
<comment type="similarity">
    <text evidence="1 2">Belongs to the enoyl-CoA hydratase/isomerase family.</text>
</comment>
<sequence length="304" mass="33172">MRCSSPPPILVPPACGPLIPPRAAPEINPKNHHFLQCLQEVMLTEDRKTVSVERVGQTQWITFRRSEQMNAMSMQMLDEMAGALVQAMTDDEVRAVALTGSGRAFCAGADLKEVSEAELKPGEPDLLDRVDHAFGLIRSGPKPVIAAVNGLTLAGGLEMVMACDLVFAAESAKLGDAHSNFGVFPGAGGAAILPRRIGLNRAKYLLFSGEHVSAREMMDWGLVNKVVPDDELRDTVQAFTDKLAEKSPAVLRRMKAVANRAMNVDEPAALAEEMLNLRAHMRSWDIREGLAAFAEKRKPQFRGY</sequence>
<evidence type="ECO:0000256" key="2">
    <source>
        <dbReference type="RuleBase" id="RU003707"/>
    </source>
</evidence>
<protein>
    <submittedName>
        <fullName evidence="3">Enoyl-CoA hydratase-related protein</fullName>
    </submittedName>
</protein>
<dbReference type="SUPFAM" id="SSF52096">
    <property type="entry name" value="ClpP/crotonase"/>
    <property type="match status" value="1"/>
</dbReference>
<dbReference type="Pfam" id="PF00378">
    <property type="entry name" value="ECH_1"/>
    <property type="match status" value="1"/>
</dbReference>
<proteinExistence type="inferred from homology"/>
<dbReference type="Gene3D" id="3.90.226.10">
    <property type="entry name" value="2-enoyl-CoA Hydratase, Chain A, domain 1"/>
    <property type="match status" value="1"/>
</dbReference>
<name>A0ABV3SP77_9HYPH</name>
<evidence type="ECO:0000313" key="4">
    <source>
        <dbReference type="Proteomes" id="UP001556692"/>
    </source>
</evidence>
<dbReference type="InterPro" id="IPR018376">
    <property type="entry name" value="Enoyl-CoA_hyd/isom_CS"/>
</dbReference>
<organism evidence="3 4">
    <name type="scientific">Aquibium pacificus</name>
    <dbReference type="NCBI Taxonomy" id="3153579"/>
    <lineage>
        <taxon>Bacteria</taxon>
        <taxon>Pseudomonadati</taxon>
        <taxon>Pseudomonadota</taxon>
        <taxon>Alphaproteobacteria</taxon>
        <taxon>Hyphomicrobiales</taxon>
        <taxon>Phyllobacteriaceae</taxon>
        <taxon>Aquibium</taxon>
    </lineage>
</organism>
<dbReference type="Gene3D" id="1.10.12.10">
    <property type="entry name" value="Lyase 2-enoyl-coa Hydratase, Chain A, domain 2"/>
    <property type="match status" value="1"/>
</dbReference>
<dbReference type="Proteomes" id="UP001556692">
    <property type="component" value="Unassembled WGS sequence"/>
</dbReference>
<evidence type="ECO:0000313" key="3">
    <source>
        <dbReference type="EMBL" id="MEX0408599.1"/>
    </source>
</evidence>
<evidence type="ECO:0000256" key="1">
    <source>
        <dbReference type="ARBA" id="ARBA00005254"/>
    </source>
</evidence>
<gene>
    <name evidence="3" type="ORF">ABGN05_23360</name>
</gene>
<dbReference type="EMBL" id="JBDPGJ010000006">
    <property type="protein sequence ID" value="MEX0408599.1"/>
    <property type="molecule type" value="Genomic_DNA"/>
</dbReference>
<dbReference type="PROSITE" id="PS00166">
    <property type="entry name" value="ENOYL_COA_HYDRATASE"/>
    <property type="match status" value="1"/>
</dbReference>
<dbReference type="InterPro" id="IPR001753">
    <property type="entry name" value="Enoyl-CoA_hydra/iso"/>
</dbReference>
<accession>A0ABV3SP77</accession>
<dbReference type="PANTHER" id="PTHR43802">
    <property type="entry name" value="ENOYL-COA HYDRATASE"/>
    <property type="match status" value="1"/>
</dbReference>
<reference evidence="3 4" key="1">
    <citation type="submission" date="2024-05" db="EMBL/GenBank/DDBJ databases">
        <authorList>
            <person name="Jiang F."/>
        </authorList>
    </citation>
    <scope>NUCLEOTIDE SEQUENCE [LARGE SCALE GENOMIC DNA]</scope>
    <source>
        <strain evidence="3 4">LZ166</strain>
    </source>
</reference>
<dbReference type="InterPro" id="IPR014748">
    <property type="entry name" value="Enoyl-CoA_hydra_C"/>
</dbReference>
<dbReference type="CDD" id="cd06558">
    <property type="entry name" value="crotonase-like"/>
    <property type="match status" value="1"/>
</dbReference>
<dbReference type="RefSeq" id="WP_367956479.1">
    <property type="nucleotide sequence ID" value="NZ_JBDPGJ010000006.1"/>
</dbReference>
<dbReference type="InterPro" id="IPR029045">
    <property type="entry name" value="ClpP/crotonase-like_dom_sf"/>
</dbReference>
<comment type="caution">
    <text evidence="3">The sequence shown here is derived from an EMBL/GenBank/DDBJ whole genome shotgun (WGS) entry which is preliminary data.</text>
</comment>
<keyword evidence="4" id="KW-1185">Reference proteome</keyword>